<dbReference type="PANTHER" id="PTHR43333:SF1">
    <property type="entry name" value="D-ISOMER SPECIFIC 2-HYDROXYACID DEHYDROGENASE NAD-BINDING DOMAIN-CONTAINING PROTEIN"/>
    <property type="match status" value="1"/>
</dbReference>
<keyword evidence="1" id="KW-0560">Oxidoreductase</keyword>
<evidence type="ECO:0000313" key="4">
    <source>
        <dbReference type="EMBL" id="GGM02892.1"/>
    </source>
</evidence>
<proteinExistence type="predicted"/>
<dbReference type="Proteomes" id="UP000649829">
    <property type="component" value="Unassembled WGS sequence"/>
</dbReference>
<evidence type="ECO:0000256" key="2">
    <source>
        <dbReference type="ARBA" id="ARBA00023027"/>
    </source>
</evidence>
<dbReference type="GO" id="GO:0051287">
    <property type="term" value="F:NAD binding"/>
    <property type="evidence" value="ECO:0007669"/>
    <property type="project" value="InterPro"/>
</dbReference>
<feature type="domain" description="D-isomer specific 2-hydroxyacid dehydrogenase NAD-binding" evidence="3">
    <location>
        <begin position="104"/>
        <end position="277"/>
    </location>
</feature>
<keyword evidence="2" id="KW-0520">NAD</keyword>
<dbReference type="InterPro" id="IPR006140">
    <property type="entry name" value="D-isomer_DH_NAD-bd"/>
</dbReference>
<dbReference type="EMBL" id="BMLF01000002">
    <property type="protein sequence ID" value="GGM02892.1"/>
    <property type="molecule type" value="Genomic_DNA"/>
</dbReference>
<accession>A0A917WFM2</accession>
<evidence type="ECO:0000259" key="3">
    <source>
        <dbReference type="Pfam" id="PF02826"/>
    </source>
</evidence>
<keyword evidence="5" id="KW-1185">Reference proteome</keyword>
<name>A0A917WFM2_9RHOB</name>
<evidence type="ECO:0000313" key="5">
    <source>
        <dbReference type="Proteomes" id="UP000649829"/>
    </source>
</evidence>
<comment type="caution">
    <text evidence="4">The sequence shown here is derived from an EMBL/GenBank/DDBJ whole genome shotgun (WGS) entry which is preliminary data.</text>
</comment>
<reference evidence="4" key="2">
    <citation type="submission" date="2020-09" db="EMBL/GenBank/DDBJ databases">
        <authorList>
            <person name="Sun Q."/>
            <person name="Zhou Y."/>
        </authorList>
    </citation>
    <scope>NUCLEOTIDE SEQUENCE</scope>
    <source>
        <strain evidence="4">CGMCC 1.6293</strain>
    </source>
</reference>
<dbReference type="Gene3D" id="3.40.50.720">
    <property type="entry name" value="NAD(P)-binding Rossmann-like Domain"/>
    <property type="match status" value="2"/>
</dbReference>
<dbReference type="Pfam" id="PF02826">
    <property type="entry name" value="2-Hacid_dh_C"/>
    <property type="match status" value="1"/>
</dbReference>
<dbReference type="RefSeq" id="WP_028287560.1">
    <property type="nucleotide sequence ID" value="NZ_BMLF01000002.1"/>
</dbReference>
<organism evidence="4 5">
    <name type="scientific">Pseudooceanicola nanhaiensis</name>
    <dbReference type="NCBI Taxonomy" id="375761"/>
    <lineage>
        <taxon>Bacteria</taxon>
        <taxon>Pseudomonadati</taxon>
        <taxon>Pseudomonadota</taxon>
        <taxon>Alphaproteobacteria</taxon>
        <taxon>Rhodobacterales</taxon>
        <taxon>Paracoccaceae</taxon>
        <taxon>Pseudooceanicola</taxon>
    </lineage>
</organism>
<dbReference type="PANTHER" id="PTHR43333">
    <property type="entry name" value="2-HACID_DH_C DOMAIN-CONTAINING PROTEIN"/>
    <property type="match status" value="1"/>
</dbReference>
<gene>
    <name evidence="4" type="ORF">GCM10011534_25880</name>
</gene>
<protein>
    <submittedName>
        <fullName evidence="4">Glyoxylate/hydroxypyruvate reductase A</fullName>
    </submittedName>
</protein>
<dbReference type="AlphaFoldDB" id="A0A917WFM2"/>
<sequence length="299" mass="32472">MIGVATCSRLDIMELFGPVFARIAPGIELRPPGGVTRPEEVDFVLTFLPDAEAFRPYPALRAIFSVGAGTDAILACPSRPDGVPVFRVEEPDQAQQMAGFAAFHVLWHHRGMAHYVACQRKAHWQRNLGGFTPRARRIGILGMGHMGQGIARGLLALGYPVAGYARRPPAAPIEGVAYFAEAARDDFLARTDILINVLPLTPETEGLIDAAFLAKLPAGAALIHLGRGGHLDEDALLSALESGHLSGASLDVFRTEPLPRDHPFWSHPRILVTPHVASVPEFEDVARSVRDRLETLPER</sequence>
<dbReference type="CDD" id="cd12164">
    <property type="entry name" value="GDH_like_2"/>
    <property type="match status" value="1"/>
</dbReference>
<dbReference type="InterPro" id="IPR036291">
    <property type="entry name" value="NAD(P)-bd_dom_sf"/>
</dbReference>
<evidence type="ECO:0000256" key="1">
    <source>
        <dbReference type="ARBA" id="ARBA00023002"/>
    </source>
</evidence>
<reference evidence="4" key="1">
    <citation type="journal article" date="2014" name="Int. J. Syst. Evol. Microbiol.">
        <title>Complete genome sequence of Corynebacterium casei LMG S-19264T (=DSM 44701T), isolated from a smear-ripened cheese.</title>
        <authorList>
            <consortium name="US DOE Joint Genome Institute (JGI-PGF)"/>
            <person name="Walter F."/>
            <person name="Albersmeier A."/>
            <person name="Kalinowski J."/>
            <person name="Ruckert C."/>
        </authorList>
    </citation>
    <scope>NUCLEOTIDE SEQUENCE</scope>
    <source>
        <strain evidence="4">CGMCC 1.6293</strain>
    </source>
</reference>
<dbReference type="SUPFAM" id="SSF51735">
    <property type="entry name" value="NAD(P)-binding Rossmann-fold domains"/>
    <property type="match status" value="1"/>
</dbReference>
<dbReference type="GO" id="GO:0016491">
    <property type="term" value="F:oxidoreductase activity"/>
    <property type="evidence" value="ECO:0007669"/>
    <property type="project" value="UniProtKB-KW"/>
</dbReference>